<dbReference type="Proteomes" id="UP001159428">
    <property type="component" value="Unassembled WGS sequence"/>
</dbReference>
<feature type="domain" description="TLDc" evidence="1">
    <location>
        <begin position="11"/>
        <end position="194"/>
    </location>
</feature>
<reference evidence="2 3" key="1">
    <citation type="submission" date="2022-05" db="EMBL/GenBank/DDBJ databases">
        <authorList>
            <consortium name="Genoscope - CEA"/>
            <person name="William W."/>
        </authorList>
    </citation>
    <scope>NUCLEOTIDE SEQUENCE [LARGE SCALE GENOMIC DNA]</scope>
</reference>
<name>A0AAU9XBL8_9CNID</name>
<proteinExistence type="predicted"/>
<feature type="non-terminal residue" evidence="2">
    <location>
        <position position="1"/>
    </location>
</feature>
<organism evidence="2 3">
    <name type="scientific">Pocillopora meandrina</name>
    <dbReference type="NCBI Taxonomy" id="46732"/>
    <lineage>
        <taxon>Eukaryota</taxon>
        <taxon>Metazoa</taxon>
        <taxon>Cnidaria</taxon>
        <taxon>Anthozoa</taxon>
        <taxon>Hexacorallia</taxon>
        <taxon>Scleractinia</taxon>
        <taxon>Astrocoeniina</taxon>
        <taxon>Pocilloporidae</taxon>
        <taxon>Pocillopora</taxon>
    </lineage>
</organism>
<dbReference type="PROSITE" id="PS51886">
    <property type="entry name" value="TLDC"/>
    <property type="match status" value="1"/>
</dbReference>
<gene>
    <name evidence="2" type="ORF">PMEA_00020865</name>
</gene>
<dbReference type="InterPro" id="IPR006571">
    <property type="entry name" value="TLDc_dom"/>
</dbReference>
<sequence>YLSFSGLEQSVILTNNIHYLRTLSFWLGSVVQSQSSYWKRCWRASVDGWASATFHSKCDNKGPTVTIIRVAKYIFGGYTSTSWDSNCGSQYSSKAFLFSLVNKPGWAPVKLPQTGKYSSDRYSIYSCPSYGPSFGGGRDILITNYASSNTNSFTHLGNTYSPPSGHSYLSSFTQSFLAGSYKFQPDEVEVFYESTK</sequence>
<comment type="caution">
    <text evidence="2">The sequence shown here is derived from an EMBL/GenBank/DDBJ whole genome shotgun (WGS) entry which is preliminary data.</text>
</comment>
<evidence type="ECO:0000259" key="1">
    <source>
        <dbReference type="PROSITE" id="PS51886"/>
    </source>
</evidence>
<protein>
    <recommendedName>
        <fullName evidence="1">TLDc domain-containing protein</fullName>
    </recommendedName>
</protein>
<dbReference type="Pfam" id="PF07534">
    <property type="entry name" value="TLD"/>
    <property type="match status" value="1"/>
</dbReference>
<dbReference type="PANTHER" id="PTHR23354:SF95">
    <property type="entry name" value="CALCIUM-BINDING EF-HAND FAMILY PROTEIN-RELATED"/>
    <property type="match status" value="1"/>
</dbReference>
<dbReference type="SMART" id="SM00584">
    <property type="entry name" value="TLDc"/>
    <property type="match status" value="1"/>
</dbReference>
<dbReference type="PANTHER" id="PTHR23354">
    <property type="entry name" value="NUCLEOLAR PROTEIN 7/ESTROGEN RECEPTOR COACTIVATOR-RELATED"/>
    <property type="match status" value="1"/>
</dbReference>
<accession>A0AAU9XBL8</accession>
<dbReference type="AlphaFoldDB" id="A0AAU9XBL8"/>
<dbReference type="EMBL" id="CALNXJ010000038">
    <property type="protein sequence ID" value="CAH3143488.1"/>
    <property type="molecule type" value="Genomic_DNA"/>
</dbReference>
<evidence type="ECO:0000313" key="3">
    <source>
        <dbReference type="Proteomes" id="UP001159428"/>
    </source>
</evidence>
<evidence type="ECO:0000313" key="2">
    <source>
        <dbReference type="EMBL" id="CAH3143488.1"/>
    </source>
</evidence>
<keyword evidence="3" id="KW-1185">Reference proteome</keyword>